<evidence type="ECO:0000259" key="3">
    <source>
        <dbReference type="Pfam" id="PF04784"/>
    </source>
</evidence>
<gene>
    <name evidence="5" type="ORF">PVAP13_1KG051500</name>
</gene>
<accession>A0A8T0X9H1</accession>
<dbReference type="AlphaFoldDB" id="A0A8T0X9H1"/>
<evidence type="ECO:0000256" key="2">
    <source>
        <dbReference type="SAM" id="MobiDB-lite"/>
    </source>
</evidence>
<feature type="compositionally biased region" description="Basic and acidic residues" evidence="2">
    <location>
        <begin position="253"/>
        <end position="266"/>
    </location>
</feature>
<protein>
    <recommendedName>
        <fullName evidence="7">Ternary complex factor MIP1-like</fullName>
    </recommendedName>
</protein>
<dbReference type="InterPro" id="IPR006869">
    <property type="entry name" value="DUF547"/>
</dbReference>
<organism evidence="5 6">
    <name type="scientific">Panicum virgatum</name>
    <name type="common">Blackwell switchgrass</name>
    <dbReference type="NCBI Taxonomy" id="38727"/>
    <lineage>
        <taxon>Eukaryota</taxon>
        <taxon>Viridiplantae</taxon>
        <taxon>Streptophyta</taxon>
        <taxon>Embryophyta</taxon>
        <taxon>Tracheophyta</taxon>
        <taxon>Spermatophyta</taxon>
        <taxon>Magnoliopsida</taxon>
        <taxon>Liliopsida</taxon>
        <taxon>Poales</taxon>
        <taxon>Poaceae</taxon>
        <taxon>PACMAD clade</taxon>
        <taxon>Panicoideae</taxon>
        <taxon>Panicodae</taxon>
        <taxon>Paniceae</taxon>
        <taxon>Panicinae</taxon>
        <taxon>Panicum</taxon>
        <taxon>Panicum sect. Hiantes</taxon>
    </lineage>
</organism>
<dbReference type="PANTHER" id="PTHR23054:SF61">
    <property type="entry name" value="OS02G0153000 PROTEIN"/>
    <property type="match status" value="1"/>
</dbReference>
<dbReference type="Pfam" id="PF04784">
    <property type="entry name" value="DUF547"/>
    <property type="match status" value="1"/>
</dbReference>
<evidence type="ECO:0000256" key="1">
    <source>
        <dbReference type="SAM" id="Coils"/>
    </source>
</evidence>
<feature type="region of interest" description="Disordered" evidence="2">
    <location>
        <begin position="253"/>
        <end position="277"/>
    </location>
</feature>
<keyword evidence="1" id="KW-0175">Coiled coil</keyword>
<dbReference type="PANTHER" id="PTHR23054">
    <property type="entry name" value="TERNARY COMPLEX FACTOR MIP1, LEUCINE-ZIPPER-RELATED"/>
    <property type="match status" value="1"/>
</dbReference>
<name>A0A8T0X9H1_PANVG</name>
<dbReference type="Pfam" id="PF14389">
    <property type="entry name" value="Lzipper-MIP1"/>
    <property type="match status" value="1"/>
</dbReference>
<evidence type="ECO:0000313" key="6">
    <source>
        <dbReference type="Proteomes" id="UP000823388"/>
    </source>
</evidence>
<keyword evidence="6" id="KW-1185">Reference proteome</keyword>
<dbReference type="InterPro" id="IPR025757">
    <property type="entry name" value="MIP1_Leuzipper"/>
</dbReference>
<feature type="coiled-coil region" evidence="1">
    <location>
        <begin position="134"/>
        <end position="161"/>
    </location>
</feature>
<proteinExistence type="predicted"/>
<comment type="caution">
    <text evidence="5">The sequence shown here is derived from an EMBL/GenBank/DDBJ whole genome shotgun (WGS) entry which is preliminary data.</text>
</comment>
<evidence type="ECO:0000259" key="4">
    <source>
        <dbReference type="Pfam" id="PF14389"/>
    </source>
</evidence>
<feature type="region of interest" description="Disordered" evidence="2">
    <location>
        <begin position="32"/>
        <end position="83"/>
    </location>
</feature>
<sequence>MTCARAEDAVSPAADCVAAAPVGGGLIQKAGVGGGGRSGQGRALQRSAHLATGDCDSPAPAASCSGDGIGKSNGSGKREDSHRMRQYRSQLEQEVKKLQRQLEEEVDLHVALADAVTQNAAPVLKSSVKLPHKAQELLINIASLESTVSKLEKELNDLYYQLCHERNERLLAENNKGCLPSTSSDDHQSLSTCTCTWEEHISSLRDLKFGGSESMRSMRQDLFPEPEDVQGVGEDPEGQQIVSLNRLLEKHRDSSLNRLPEKRRDEETPESCSMEKEGLEDEKLDILSFEQSILKITSMKGGNLWNNPNELSEEMVRCMRNIFLRLSESSKISPKVSSDCSSSSAERLSGSTLASFSDSSIIPSMLRSPSVDSNHNDETMKEVRNFDPYKVNGKETRRDIGNYRSAAEVSWMSVGKDQLEYASEALKKFRFLVEQLSKVNPSSMDRDQRLAFWINLYNALIMHAYLAYGVPRNDIKLFSLMQKACYTVGGQSISAAEIEFVILKMKTPVHRPQLSLMLALNKFKVTEDHKKYSINEFEPLVLFGLSCGMFSSPAVRIFSAADVRQELQESLRDYIQATVGTNDRGKLLIPKLVQNYAKGAVEDSLLADWICHHLAPDQAAVIRDSSSQRKQRLLGVRSFTVLAFDTKFRYLFLPDSIGSRKPEAKQSYKLPEPCSE</sequence>
<evidence type="ECO:0008006" key="7">
    <source>
        <dbReference type="Google" id="ProtNLM"/>
    </source>
</evidence>
<feature type="domain" description="DUF547" evidence="3">
    <location>
        <begin position="442"/>
        <end position="575"/>
    </location>
</feature>
<dbReference type="EMBL" id="CM029037">
    <property type="protein sequence ID" value="KAG2656055.1"/>
    <property type="molecule type" value="Genomic_DNA"/>
</dbReference>
<reference evidence="5" key="1">
    <citation type="submission" date="2020-05" db="EMBL/GenBank/DDBJ databases">
        <title>WGS assembly of Panicum virgatum.</title>
        <authorList>
            <person name="Lovell J.T."/>
            <person name="Jenkins J."/>
            <person name="Shu S."/>
            <person name="Juenger T.E."/>
            <person name="Schmutz J."/>
        </authorList>
    </citation>
    <scope>NUCLEOTIDE SEQUENCE</scope>
    <source>
        <strain evidence="5">AP13</strain>
    </source>
</reference>
<dbReference type="OrthoDB" id="418495at2759"/>
<feature type="domain" description="Ternary complex factor MIP1 leucine-zipper" evidence="4">
    <location>
        <begin position="84"/>
        <end position="165"/>
    </location>
</feature>
<evidence type="ECO:0000313" key="5">
    <source>
        <dbReference type="EMBL" id="KAG2656055.1"/>
    </source>
</evidence>
<dbReference type="Proteomes" id="UP000823388">
    <property type="component" value="Chromosome 1K"/>
</dbReference>